<dbReference type="PROSITE" id="PS50075">
    <property type="entry name" value="CARRIER"/>
    <property type="match status" value="1"/>
</dbReference>
<dbReference type="Pfam" id="PF03060">
    <property type="entry name" value="NMO"/>
    <property type="match status" value="1"/>
</dbReference>
<dbReference type="GO" id="GO:0005835">
    <property type="term" value="C:fatty acid synthase complex"/>
    <property type="evidence" value="ECO:0007669"/>
    <property type="project" value="InterPro"/>
</dbReference>
<dbReference type="PANTHER" id="PTHR43074:SF1">
    <property type="entry name" value="BETA-KETOACYL SYNTHASE FAMILY PROTEIN-RELATED"/>
    <property type="match status" value="1"/>
</dbReference>
<evidence type="ECO:0000313" key="5">
    <source>
        <dbReference type="Proteomes" id="UP000248330"/>
    </source>
</evidence>
<dbReference type="PRINTS" id="PR01483">
    <property type="entry name" value="FASYNTHASE"/>
</dbReference>
<dbReference type="Gene3D" id="3.20.20.70">
    <property type="entry name" value="Aldolase class I"/>
    <property type="match status" value="2"/>
</dbReference>
<dbReference type="PROSITE" id="PS52004">
    <property type="entry name" value="KS3_2"/>
    <property type="match status" value="1"/>
</dbReference>
<dbReference type="InterPro" id="IPR016035">
    <property type="entry name" value="Acyl_Trfase/lysoPLipase"/>
</dbReference>
<dbReference type="SMART" id="SM00827">
    <property type="entry name" value="PKS_AT"/>
    <property type="match status" value="1"/>
</dbReference>
<accession>A0A318ECG0</accession>
<dbReference type="InterPro" id="IPR013785">
    <property type="entry name" value="Aldolase_TIM"/>
</dbReference>
<feature type="domain" description="Carrier" evidence="2">
    <location>
        <begin position="1759"/>
        <end position="1843"/>
    </location>
</feature>
<dbReference type="InterPro" id="IPR001227">
    <property type="entry name" value="Ac_transferase_dom_sf"/>
</dbReference>
<dbReference type="InterPro" id="IPR036736">
    <property type="entry name" value="ACP-like_sf"/>
</dbReference>
<sequence length="1863" mass="196549">MERGNVKTFEVFGLCPADLAHPGLAIAVSRHGGCGVLDLTATQDHAAARRNFIQLLHSTGGAIGLRVNANHAALASELLAIAAERRLHLMVGGDVAEQRALRERLGPAPQHLWFAEISTAADASILAPHVDGLVARGAEAGGWVGADSSYVLLQKLADLAARTPIAKPVYACGGIGVRAAAACRAAGAAGVVLDDALLLLDESPLPVTLQAELGRLNGAECKALGEVLGRACRIYARPANVLLKQSEAETRRVEAGELELDPWTLALQSRLGWTDEALLPLGQAIGLSAIYRNRYGSAGRLVQAVRRAARQQPDRAANQNALGAGAALALSHGTRYPLAQGPMTRVSDSPAFAADVAKAGALPFLALALMRGPQVREMLEQTRARIGDAPWGVGMLGFVPQALRDEQCAEIWACKPPFALIAGGRPDQAAEFESRGIATYIHAPAPALLKLYLEQGARRFVFEGRECGGHVGPIASFPLWEQMIELLLTQVPPGEDKKVHLLFAGGLHDAASAAMLAAMVAPLVERGMKVGGLMGTAYLFTREIVSSGAIVQTFQDEALRCTQTLNLESGPGHASRCVDTPFARAFYDERRRLLRENRSAEDIRDALEDLNLGRLRIASKGLDRGADGTVVVVPEDRQRSDGMYMIGQVATLRERVQTLAELHADVSDGARQHLQQMLGARGAQRVEPKPSDIAIVGIGVTLPGADTPDDYWELILKQRSVLREAPGERWDPALMYDPDPKARDKVYSKWGGFLDEVPFDPLKFGIPPKSMKAIDPFQLLTLETAARTLADAGYADGNFDREHASVILGAGGGSGDLGQQYAMRTELPRFVEQLSPEVWERLPEWTEESFAGTLLNVAAGRVANRLDFGGVNYTVDAACGSSLAAIGMAVHELETGRSNLVLAGGFDTTQSAVGFMAFAKTQALSPTGKPRTFDQDADGIAISEGVAMVALKRLADAERDGDRIYAVIKATAGSSDGKALGLTAPRTEGQVRALERAYAKAGLSPATLDLVEAHGTGTPLGDRTEAQTVARALADAGAAPKTAAIGSVKTLLGHTKAAAGASGLIKIALSLYHRTLPGHHGVTRPIDVVADPKAPIYLLKDARPWLAPADHPRRGATSAFGFGGTNFHAVLEEYTGSSGSAGGARWPSELFLLRAADTDALTRRLEQLRDAVPALSPLQPGVLAQALARQADQQRGLPVALAIVSADLDALKQDIGRVLAHLQGDAKPLPQNIRLNREAPAESPAVGFLFPGQGAQHVNMCRETALHVDELRSAVELADASLRDALPERLSKRIWPPAAFDAETEAQQSAAITDTRYAQPAIGALSLGYLRLAQRLGLSAIATGGHSYGEYSALMAAGAIEPLDFLHLSAIRGRAMAEAAQQTEPGGMAAVQAPRERIAALIDGLDGVCVANHNAPEQSVISGPKAQIERAVAVLADAGLRAVPLPVSGAFHTALIAPAQPPLSQAIHATRFVTPQLAVFANRDGQPYPGTPAAIQQQLDAHLLQPVEFVAEVEAMYDAGVRVFLELGPRGICAALARQILAGRDDARAVSLDTGMQGVKSLQLGLAELFVAGVRFDAAALFSGRGLPLIELAQLARHAAVPEHARHIWWLSGGCARGPDETERRTGKRPALTAAARDAARARLDAQMQSAQTAAIPSQPGSPAMSPALPMPMPMPMPAVTAARSNEALLAFQQTMRQFLALQERVLHQFLGGTAAPSGMTLAMPTPVAMPAVVAPREAAAPQPAAAPPAPVPAAVSTASSVDLRSTLLDIVAERTGYPTEMLDVDADLEADLGIDSIKRVEIIGALQKALPDTLAAGIKSRMEHYTKARTLSAVLAELGTLEPATASIAEAGAAPRTTPTPT</sequence>
<keyword evidence="1" id="KW-0808">Transferase</keyword>
<proteinExistence type="predicted"/>
<dbReference type="InterPro" id="IPR016039">
    <property type="entry name" value="Thiolase-like"/>
</dbReference>
<dbReference type="SMART" id="SM00825">
    <property type="entry name" value="PKS_KS"/>
    <property type="match status" value="1"/>
</dbReference>
<dbReference type="RefSeq" id="WP_170123890.1">
    <property type="nucleotide sequence ID" value="NZ_CAWNXA010000002.1"/>
</dbReference>
<dbReference type="InterPro" id="IPR003965">
    <property type="entry name" value="Fatty_acid_synthase"/>
</dbReference>
<dbReference type="SUPFAM" id="SSF51412">
    <property type="entry name" value="Inosine monophosphate dehydrogenase (IMPDH)"/>
    <property type="match status" value="2"/>
</dbReference>
<dbReference type="PANTHER" id="PTHR43074">
    <property type="entry name" value="OMEGA-3 POLYUNSATURATED FATTY ACID SYNTHASE PFAB-RELATED"/>
    <property type="match status" value="1"/>
</dbReference>
<dbReference type="CDD" id="cd00833">
    <property type="entry name" value="PKS"/>
    <property type="match status" value="1"/>
</dbReference>
<dbReference type="Gene3D" id="1.10.1200.10">
    <property type="entry name" value="ACP-like"/>
    <property type="match status" value="1"/>
</dbReference>
<dbReference type="GO" id="GO:0004312">
    <property type="term" value="F:fatty acid synthase activity"/>
    <property type="evidence" value="ECO:0007669"/>
    <property type="project" value="InterPro"/>
</dbReference>
<dbReference type="InterPro" id="IPR020841">
    <property type="entry name" value="PKS_Beta-ketoAc_synthase_dom"/>
</dbReference>
<dbReference type="EMBL" id="QICN01000002">
    <property type="protein sequence ID" value="PXV70247.1"/>
    <property type="molecule type" value="Genomic_DNA"/>
</dbReference>
<reference evidence="4 5" key="1">
    <citation type="submission" date="2018-04" db="EMBL/GenBank/DDBJ databases">
        <title>Genomic Encyclopedia of Type Strains, Phase IV (KMG-IV): sequencing the most valuable type-strain genomes for metagenomic binning, comparative biology and taxonomic classification.</title>
        <authorList>
            <person name="Goeker M."/>
        </authorList>
    </citation>
    <scope>NUCLEOTIDE SEQUENCE [LARGE SCALE GENOMIC DNA]</scope>
    <source>
        <strain evidence="4 5">DSM 104150</strain>
    </source>
</reference>
<organism evidence="4 5">
    <name type="scientific">Sinimarinibacterium flocculans</name>
    <dbReference type="NCBI Taxonomy" id="985250"/>
    <lineage>
        <taxon>Bacteria</taxon>
        <taxon>Pseudomonadati</taxon>
        <taxon>Pseudomonadota</taxon>
        <taxon>Gammaproteobacteria</taxon>
        <taxon>Nevskiales</taxon>
        <taxon>Nevskiaceae</taxon>
        <taxon>Sinimarinibacterium</taxon>
    </lineage>
</organism>
<dbReference type="Gene3D" id="3.40.47.10">
    <property type="match status" value="1"/>
</dbReference>
<keyword evidence="5" id="KW-1185">Reference proteome</keyword>
<dbReference type="InterPro" id="IPR009081">
    <property type="entry name" value="PP-bd_ACP"/>
</dbReference>
<dbReference type="Pfam" id="PF00109">
    <property type="entry name" value="ketoacyl-synt"/>
    <property type="match status" value="1"/>
</dbReference>
<dbReference type="SUPFAM" id="SSF47336">
    <property type="entry name" value="ACP-like"/>
    <property type="match status" value="1"/>
</dbReference>
<dbReference type="Pfam" id="PF02801">
    <property type="entry name" value="Ketoacyl-synt_C"/>
    <property type="match status" value="1"/>
</dbReference>
<protein>
    <submittedName>
        <fullName evidence="4">Polyketide-type polyunsaturated fatty acid synthase PfaA</fullName>
    </submittedName>
</protein>
<dbReference type="InterPro" id="IPR014030">
    <property type="entry name" value="Ketoacyl_synth_N"/>
</dbReference>
<feature type="domain" description="Ketosynthase family 3 (KS3)" evidence="3">
    <location>
        <begin position="690"/>
        <end position="1133"/>
    </location>
</feature>
<evidence type="ECO:0000259" key="3">
    <source>
        <dbReference type="PROSITE" id="PS52004"/>
    </source>
</evidence>
<name>A0A318ECG0_9GAMM</name>
<dbReference type="SUPFAM" id="SSF52151">
    <property type="entry name" value="FabD/lysophospholipase-like"/>
    <property type="match status" value="1"/>
</dbReference>
<dbReference type="InterPro" id="IPR016036">
    <property type="entry name" value="Malonyl_transacylase_ACP-bd"/>
</dbReference>
<evidence type="ECO:0000259" key="2">
    <source>
        <dbReference type="PROSITE" id="PS50075"/>
    </source>
</evidence>
<dbReference type="Pfam" id="PF00550">
    <property type="entry name" value="PP-binding"/>
    <property type="match status" value="1"/>
</dbReference>
<feature type="non-terminal residue" evidence="4">
    <location>
        <position position="1863"/>
    </location>
</feature>
<dbReference type="SUPFAM" id="SSF53901">
    <property type="entry name" value="Thiolase-like"/>
    <property type="match status" value="1"/>
</dbReference>
<evidence type="ECO:0000313" key="4">
    <source>
        <dbReference type="EMBL" id="PXV70247.1"/>
    </source>
</evidence>
<comment type="caution">
    <text evidence="4">The sequence shown here is derived from an EMBL/GenBank/DDBJ whole genome shotgun (WGS) entry which is preliminary data.</text>
</comment>
<dbReference type="InterPro" id="IPR014043">
    <property type="entry name" value="Acyl_transferase_dom"/>
</dbReference>
<dbReference type="InterPro" id="IPR014031">
    <property type="entry name" value="Ketoacyl_synth_C"/>
</dbReference>
<dbReference type="Pfam" id="PF00698">
    <property type="entry name" value="Acyl_transf_1"/>
    <property type="match status" value="1"/>
</dbReference>
<dbReference type="Gene3D" id="3.40.366.10">
    <property type="entry name" value="Malonyl-Coenzyme A Acyl Carrier Protein, domain 2"/>
    <property type="match status" value="1"/>
</dbReference>
<gene>
    <name evidence="4" type="ORF">C8D93_10299</name>
</gene>
<evidence type="ECO:0000256" key="1">
    <source>
        <dbReference type="ARBA" id="ARBA00022679"/>
    </source>
</evidence>
<dbReference type="GO" id="GO:0006633">
    <property type="term" value="P:fatty acid biosynthetic process"/>
    <property type="evidence" value="ECO:0007669"/>
    <property type="project" value="InterPro"/>
</dbReference>
<dbReference type="SUPFAM" id="SSF55048">
    <property type="entry name" value="Probable ACP-binding domain of malonyl-CoA ACP transacylase"/>
    <property type="match status" value="1"/>
</dbReference>
<dbReference type="Proteomes" id="UP000248330">
    <property type="component" value="Unassembled WGS sequence"/>
</dbReference>
<dbReference type="InterPro" id="IPR052568">
    <property type="entry name" value="PKS-FAS_Synthase"/>
</dbReference>